<dbReference type="OrthoDB" id="5091876at2759"/>
<dbReference type="Proteomes" id="UP000722485">
    <property type="component" value="Unassembled WGS sequence"/>
</dbReference>
<dbReference type="Pfam" id="PF25115">
    <property type="entry name" value="Agd3_CE"/>
    <property type="match status" value="1"/>
</dbReference>
<evidence type="ECO:0000259" key="4">
    <source>
        <dbReference type="Pfam" id="PF25116"/>
    </source>
</evidence>
<evidence type="ECO:0000256" key="2">
    <source>
        <dbReference type="SAM" id="SignalP"/>
    </source>
</evidence>
<dbReference type="SUPFAM" id="SSF88713">
    <property type="entry name" value="Glycoside hydrolase/deacetylase"/>
    <property type="match status" value="1"/>
</dbReference>
<feature type="domain" description="Agd3 deacetylase" evidence="3">
    <location>
        <begin position="648"/>
        <end position="1014"/>
    </location>
</feature>
<dbReference type="Pfam" id="PF25117">
    <property type="entry name" value="Agd3_C"/>
    <property type="match status" value="1"/>
</dbReference>
<feature type="domain" description="Agd3 CBM87" evidence="4">
    <location>
        <begin position="422"/>
        <end position="634"/>
    </location>
</feature>
<feature type="chain" id="PRO_5040421014" description="Extracellular serine-rich protein" evidence="2">
    <location>
        <begin position="20"/>
        <end position="1088"/>
    </location>
</feature>
<organism evidence="6 7">
    <name type="scientific">Cylindrodendrum hubeiense</name>
    <dbReference type="NCBI Taxonomy" id="595255"/>
    <lineage>
        <taxon>Eukaryota</taxon>
        <taxon>Fungi</taxon>
        <taxon>Dikarya</taxon>
        <taxon>Ascomycota</taxon>
        <taxon>Pezizomycotina</taxon>
        <taxon>Sordariomycetes</taxon>
        <taxon>Hypocreomycetidae</taxon>
        <taxon>Hypocreales</taxon>
        <taxon>Nectriaceae</taxon>
        <taxon>Cylindrodendrum</taxon>
    </lineage>
</organism>
<name>A0A9P5LGG5_9HYPO</name>
<feature type="signal peptide" evidence="2">
    <location>
        <begin position="1"/>
        <end position="19"/>
    </location>
</feature>
<dbReference type="PANTHER" id="PTHR31002:SF34">
    <property type="entry name" value="CELL WALL PROTEIN CWP1-RELATED"/>
    <property type="match status" value="1"/>
</dbReference>
<evidence type="ECO:0000256" key="1">
    <source>
        <dbReference type="SAM" id="MobiDB-lite"/>
    </source>
</evidence>
<comment type="caution">
    <text evidence="6">The sequence shown here is derived from an EMBL/GenBank/DDBJ whole genome shotgun (WGS) entry which is preliminary data.</text>
</comment>
<keyword evidence="7" id="KW-1185">Reference proteome</keyword>
<dbReference type="PANTHER" id="PTHR31002">
    <property type="entry name" value="SERIPAUPERIN"/>
    <property type="match status" value="1"/>
</dbReference>
<evidence type="ECO:0000313" key="6">
    <source>
        <dbReference type="EMBL" id="KAF7558001.1"/>
    </source>
</evidence>
<feature type="compositionally biased region" description="Polar residues" evidence="1">
    <location>
        <begin position="89"/>
        <end position="103"/>
    </location>
</feature>
<dbReference type="EMBL" id="JAANBB010000002">
    <property type="protein sequence ID" value="KAF7558001.1"/>
    <property type="molecule type" value="Genomic_DNA"/>
</dbReference>
<protein>
    <recommendedName>
        <fullName evidence="8">Extracellular serine-rich protein</fullName>
    </recommendedName>
</protein>
<dbReference type="InterPro" id="IPR056826">
    <property type="entry name" value="Agd3_CE"/>
</dbReference>
<evidence type="ECO:0008006" key="8">
    <source>
        <dbReference type="Google" id="ProtNLM"/>
    </source>
</evidence>
<evidence type="ECO:0000259" key="5">
    <source>
        <dbReference type="Pfam" id="PF25117"/>
    </source>
</evidence>
<dbReference type="InterPro" id="IPR050788">
    <property type="entry name" value="Yeast_SRP1/TIP1_CWP"/>
</dbReference>
<evidence type="ECO:0000313" key="7">
    <source>
        <dbReference type="Proteomes" id="UP000722485"/>
    </source>
</evidence>
<feature type="region of interest" description="Disordered" evidence="1">
    <location>
        <begin position="260"/>
        <end position="296"/>
    </location>
</feature>
<dbReference type="Gene3D" id="2.60.120.260">
    <property type="entry name" value="Galactose-binding domain-like"/>
    <property type="match status" value="1"/>
</dbReference>
<sequence length="1088" mass="112667">MRYIAVAIAALSALRVSDAASMCNPSVTGMDTADRPRHTNKIFNGDFGNGLDGFNTSGSVEHIPLAGQDGCEDSDGVIQMIAVPKDEQSQSVHPTDSSDSSETGGVEKRDTITSSSVSTDIKSLTVGTNYTVEFFYYVVYSPKANICRIQAYWDNLSIGNSSYFPAVLIIGGDWVEFNATATATKTTGTLKLVIACSTGTAQVYIDDISATKKAVASSSTTSSTTVKATSSTATSKPTSTGTSTQINVAANAAFVSVSATSSSGSSTTSKSTTVTSSSAGSTSTAPSITTVSRPTTTTSAGAGAAAVAIAAASSAAASSAAASSAGSSSSSSAAGGVGLTTVVGAVSSAAGGVSSAATSVAGAVSSAAGVASSAAASAAASAAGAVSSAASSVASGLTASGSSSSAASSSTSSSSNAGDATVDSTVLIIAADSDTASTASLGLLSYGIPYEIVIRGSAGPLPSLNSSSTQGNYGSIIIMSSIAVSSSSGWGSALTDDQWTALYTYQTSFNVRMVRLNEYPGSEFGTTPVGPGCCDGLLDQTISFTDVSDFPTANINKNAGVSTLGLWHVPATITDTSTTKQVAKFGITTGFTSDSVAGVINNFSDGREQFVWFIGWAPAWSLTSNFLQHAHIHWMTRGLFLGKRKIHLSCQIDDVQLATELYYPANSPDFKIEVADLEAHVTWQKNLAGRLPAGSEFWLEFGHNGNGDIIDATLNDTNSICNPEDAVYYDMPNGTALEFQKDLGTGVDIWPTGYETYSWSKACAGMDEFSAWFKDSGNLNQFAHVSHTFSHLSLNNATTHDATREIKFNQAWLTQVGIDQATKWSPHGIIPPAITGLHNGDAIKAWMDNGIIYVVGDNTRPVLRNTDNPYWPLISTVAANGYAGLTIVPRFSTAIYFNCHTMECTLNEWIATSAGKGTYFDLLASSKASTVRNLLALQSDPYMFHQANMHQTTVDSITIGTQTGKMSLVSSWTETMVQEMMRLTNWPMTSLTHDNIAHYFLDRKTLDGCNAKLSYTYSSDGNSVKAVTVTADGNKCAVPVPVTIPSGSATASGGSLTSDVVGSEPPIQWVTLAGSPVTLTLSSPVSIG</sequence>
<dbReference type="InterPro" id="IPR056827">
    <property type="entry name" value="CBM87_Agd3"/>
</dbReference>
<evidence type="ECO:0000259" key="3">
    <source>
        <dbReference type="Pfam" id="PF25115"/>
    </source>
</evidence>
<dbReference type="InterPro" id="IPR011330">
    <property type="entry name" value="Glyco_hydro/deAcase_b/a-brl"/>
</dbReference>
<dbReference type="GO" id="GO:0005975">
    <property type="term" value="P:carbohydrate metabolic process"/>
    <property type="evidence" value="ECO:0007669"/>
    <property type="project" value="InterPro"/>
</dbReference>
<keyword evidence="2" id="KW-0732">Signal</keyword>
<accession>A0A9P5LGG5</accession>
<feature type="domain" description="Agd3 C-terminal" evidence="5">
    <location>
        <begin position="1017"/>
        <end position="1085"/>
    </location>
</feature>
<gene>
    <name evidence="6" type="ORF">G7Z17_g337</name>
</gene>
<reference evidence="6" key="1">
    <citation type="submission" date="2020-03" db="EMBL/GenBank/DDBJ databases">
        <title>Draft Genome Sequence of Cylindrodendrum hubeiense.</title>
        <authorList>
            <person name="Buettner E."/>
            <person name="Kellner H."/>
        </authorList>
    </citation>
    <scope>NUCLEOTIDE SEQUENCE</scope>
    <source>
        <strain evidence="6">IHI 201604</strain>
    </source>
</reference>
<feature type="region of interest" description="Disordered" evidence="1">
    <location>
        <begin position="84"/>
        <end position="112"/>
    </location>
</feature>
<dbReference type="Pfam" id="PF25116">
    <property type="entry name" value="CBM87_Agd3"/>
    <property type="match status" value="1"/>
</dbReference>
<proteinExistence type="predicted"/>
<dbReference type="InterPro" id="IPR056825">
    <property type="entry name" value="Agd3_C"/>
</dbReference>
<dbReference type="AlphaFoldDB" id="A0A9P5LGG5"/>